<evidence type="ECO:0000313" key="1">
    <source>
        <dbReference type="EMBL" id="KAI0092967.1"/>
    </source>
</evidence>
<protein>
    <submittedName>
        <fullName evidence="1">Uncharacterized protein</fullName>
    </submittedName>
</protein>
<dbReference type="Proteomes" id="UP001055072">
    <property type="component" value="Unassembled WGS sequence"/>
</dbReference>
<keyword evidence="2" id="KW-1185">Reference proteome</keyword>
<accession>A0ACB8UF41</accession>
<gene>
    <name evidence="1" type="ORF">BDY19DRAFT_882485</name>
</gene>
<comment type="caution">
    <text evidence="1">The sequence shown here is derived from an EMBL/GenBank/DDBJ whole genome shotgun (WGS) entry which is preliminary data.</text>
</comment>
<reference evidence="1" key="1">
    <citation type="journal article" date="2021" name="Environ. Microbiol.">
        <title>Gene family expansions and transcriptome signatures uncover fungal adaptations to wood decay.</title>
        <authorList>
            <person name="Hage H."/>
            <person name="Miyauchi S."/>
            <person name="Viragh M."/>
            <person name="Drula E."/>
            <person name="Min B."/>
            <person name="Chaduli D."/>
            <person name="Navarro D."/>
            <person name="Favel A."/>
            <person name="Norest M."/>
            <person name="Lesage-Meessen L."/>
            <person name="Balint B."/>
            <person name="Merenyi Z."/>
            <person name="de Eugenio L."/>
            <person name="Morin E."/>
            <person name="Martinez A.T."/>
            <person name="Baldrian P."/>
            <person name="Stursova M."/>
            <person name="Martinez M.J."/>
            <person name="Novotny C."/>
            <person name="Magnuson J.K."/>
            <person name="Spatafora J.W."/>
            <person name="Maurice S."/>
            <person name="Pangilinan J."/>
            <person name="Andreopoulos W."/>
            <person name="LaButti K."/>
            <person name="Hundley H."/>
            <person name="Na H."/>
            <person name="Kuo A."/>
            <person name="Barry K."/>
            <person name="Lipzen A."/>
            <person name="Henrissat B."/>
            <person name="Riley R."/>
            <person name="Ahrendt S."/>
            <person name="Nagy L.G."/>
            <person name="Grigoriev I.V."/>
            <person name="Martin F."/>
            <person name="Rosso M.N."/>
        </authorList>
    </citation>
    <scope>NUCLEOTIDE SEQUENCE</scope>
    <source>
        <strain evidence="1">CBS 384.51</strain>
    </source>
</reference>
<dbReference type="EMBL" id="MU274902">
    <property type="protein sequence ID" value="KAI0092967.1"/>
    <property type="molecule type" value="Genomic_DNA"/>
</dbReference>
<feature type="non-terminal residue" evidence="1">
    <location>
        <position position="1"/>
    </location>
</feature>
<organism evidence="1 2">
    <name type="scientific">Irpex rosettiformis</name>
    <dbReference type="NCBI Taxonomy" id="378272"/>
    <lineage>
        <taxon>Eukaryota</taxon>
        <taxon>Fungi</taxon>
        <taxon>Dikarya</taxon>
        <taxon>Basidiomycota</taxon>
        <taxon>Agaricomycotina</taxon>
        <taxon>Agaricomycetes</taxon>
        <taxon>Polyporales</taxon>
        <taxon>Irpicaceae</taxon>
        <taxon>Irpex</taxon>
    </lineage>
</organism>
<name>A0ACB8UF41_9APHY</name>
<sequence>ATTPWIALIACDNNATNASLETDVFTQAANRGAVGVLLYSLYSEYCFLQQPYIMDNVSHPIDIFIPPNLHSSSYVFFFFVI</sequence>
<evidence type="ECO:0000313" key="2">
    <source>
        <dbReference type="Proteomes" id="UP001055072"/>
    </source>
</evidence>
<proteinExistence type="predicted"/>